<comment type="subcellular location">
    <subcellularLocation>
        <location evidence="1">Cell membrane</location>
        <topology evidence="1">Multi-pass membrane protein</topology>
    </subcellularLocation>
</comment>
<dbReference type="PANTHER" id="PTHR30572">
    <property type="entry name" value="MEMBRANE COMPONENT OF TRANSPORTER-RELATED"/>
    <property type="match status" value="1"/>
</dbReference>
<comment type="similarity">
    <text evidence="6">Belongs to the ABC-4 integral membrane protein family.</text>
</comment>
<gene>
    <name evidence="9" type="ORF">FE697_003405</name>
</gene>
<dbReference type="InterPro" id="IPR050250">
    <property type="entry name" value="Macrolide_Exporter_MacB"/>
</dbReference>
<evidence type="ECO:0000256" key="7">
    <source>
        <dbReference type="SAM" id="Phobius"/>
    </source>
</evidence>
<feature type="transmembrane region" description="Helical" evidence="7">
    <location>
        <begin position="759"/>
        <end position="782"/>
    </location>
</feature>
<evidence type="ECO:0000256" key="5">
    <source>
        <dbReference type="ARBA" id="ARBA00023136"/>
    </source>
</evidence>
<evidence type="ECO:0000256" key="4">
    <source>
        <dbReference type="ARBA" id="ARBA00022989"/>
    </source>
</evidence>
<organism evidence="9 10">
    <name type="scientific">Mumia zhuanghuii</name>
    <dbReference type="NCBI Taxonomy" id="2585211"/>
    <lineage>
        <taxon>Bacteria</taxon>
        <taxon>Bacillati</taxon>
        <taxon>Actinomycetota</taxon>
        <taxon>Actinomycetes</taxon>
        <taxon>Propionibacteriales</taxon>
        <taxon>Nocardioidaceae</taxon>
        <taxon>Mumia</taxon>
    </lineage>
</organism>
<sequence length="892" mass="90460">MSGRQIGGAVLLVRYAVAHRGVLGLAGAVVAALAFLSTIAPAAVSDLLTDSQRHEIGLMVPQKRDLVAEEQLSPPPELADDEWAGMRSRLAAARSDMGPLLRSFTDLGEFTVTSPTRRAVPTHPVGLVPTAYVNTSLTPELAGHVRMIEGALPARPASVAATAELVLSRKAADEMRWAVGEERVLTGTSQRDRRYRLSGIYAPIEPNGSFWRQTSAAIVPVVFDDGRSRTITATAWVSGAGTEALGVGSYGQEPRTKLWFPFHAVRATSAQAPQLVDELSAFTRTSHPLTERGVLVDGNASFEVPPVSASYSTQTTTVLRATQLTARSLISLTALLAAGPVTAALCVLALTIGLVRARSAALLGLVTARGASRGQLAVAATVVGLLVGVPSAALGTAVSAVLAPASSVVPWWPPVVCVVLLAAASSVAALSGGQRPRVPRLAVEVIVVGAAAVSLVAVAQRGSGLPGSGIDPLLIAAPVLVCLSGALVARRLLPRVAGWVAAQQRRRTGLVGLMGASRTRDGATSAAAVVALVAATGMAIAAGAAVATLGEGRLQTAQAVAGADLRVSGVALDPAAVARLGELPGVREVATLSDGADVPVRAGASVYVARVLTDASTLRAVQRGAAGAVPGLATLAAGVGADGRVPVIVSESADARLDAAREITVDGVDARVVAVAPDRLGGVPKRTWLLMDRDSLGAERPTYDPTISALADLDGPASDGLLVEVEAMFPGAVVTTTAREAAAVADDPAVGGVNAVARVAAASSALLVAATVVLALVGGATARARDLAVVRALGLPSRLARRLPVWEVALLVVTAGVLGAVVGLVLPYAVFDAVDLTPFTGGEEQPATVLPLGWTLAVAAGVAVVSIVGALLAAGGAARRDLTTVLRMMESE</sequence>
<keyword evidence="4 7" id="KW-1133">Transmembrane helix</keyword>
<dbReference type="PANTHER" id="PTHR30572:SF4">
    <property type="entry name" value="ABC TRANSPORTER PERMEASE YTRF"/>
    <property type="match status" value="1"/>
</dbReference>
<evidence type="ECO:0000256" key="3">
    <source>
        <dbReference type="ARBA" id="ARBA00022692"/>
    </source>
</evidence>
<feature type="transmembrane region" description="Helical" evidence="7">
    <location>
        <begin position="376"/>
        <end position="405"/>
    </location>
</feature>
<feature type="transmembrane region" description="Helical" evidence="7">
    <location>
        <begin position="329"/>
        <end position="355"/>
    </location>
</feature>
<dbReference type="OrthoDB" id="3275641at2"/>
<protein>
    <submittedName>
        <fullName evidence="9">FtsX-like permease family protein</fullName>
    </submittedName>
</protein>
<evidence type="ECO:0000313" key="10">
    <source>
        <dbReference type="Proteomes" id="UP000307768"/>
    </source>
</evidence>
<feature type="transmembrane region" description="Helical" evidence="7">
    <location>
        <begin position="803"/>
        <end position="831"/>
    </location>
</feature>
<keyword evidence="5 7" id="KW-0472">Membrane</keyword>
<feature type="transmembrane region" description="Helical" evidence="7">
    <location>
        <begin position="441"/>
        <end position="460"/>
    </location>
</feature>
<feature type="transmembrane region" description="Helical" evidence="7">
    <location>
        <begin position="526"/>
        <end position="549"/>
    </location>
</feature>
<dbReference type="InterPro" id="IPR003838">
    <property type="entry name" value="ABC3_permease_C"/>
</dbReference>
<evidence type="ECO:0000256" key="2">
    <source>
        <dbReference type="ARBA" id="ARBA00022475"/>
    </source>
</evidence>
<feature type="transmembrane region" description="Helical" evidence="7">
    <location>
        <begin position="21"/>
        <end position="44"/>
    </location>
</feature>
<keyword evidence="2" id="KW-1003">Cell membrane</keyword>
<proteinExistence type="inferred from homology"/>
<accession>A0A5Q6S3V8</accession>
<feature type="transmembrane region" description="Helical" evidence="7">
    <location>
        <begin position="472"/>
        <end position="489"/>
    </location>
</feature>
<reference evidence="9 10" key="1">
    <citation type="submission" date="2019-09" db="EMBL/GenBank/DDBJ databases">
        <title>Mumia zhuanghuii sp. nov. isolated from the intestinal contents of plateau pika (Ochotona curzoniae) in the Qinghai-Tibet plateau of China.</title>
        <authorList>
            <person name="Tian Z."/>
        </authorList>
    </citation>
    <scope>NUCLEOTIDE SEQUENCE [LARGE SCALE GENOMIC DNA]</scope>
    <source>
        <strain evidence="10">350</strain>
    </source>
</reference>
<name>A0A5Q6S3V8_9ACTN</name>
<evidence type="ECO:0000259" key="8">
    <source>
        <dbReference type="Pfam" id="PF02687"/>
    </source>
</evidence>
<feature type="domain" description="ABC3 transporter permease C-terminal" evidence="8">
    <location>
        <begin position="759"/>
        <end position="873"/>
    </location>
</feature>
<feature type="transmembrane region" description="Helical" evidence="7">
    <location>
        <begin position="411"/>
        <end position="429"/>
    </location>
</feature>
<dbReference type="AlphaFoldDB" id="A0A5Q6S3V8"/>
<feature type="transmembrane region" description="Helical" evidence="7">
    <location>
        <begin position="851"/>
        <end position="878"/>
    </location>
</feature>
<dbReference type="Proteomes" id="UP000307768">
    <property type="component" value="Unassembled WGS sequence"/>
</dbReference>
<evidence type="ECO:0000256" key="1">
    <source>
        <dbReference type="ARBA" id="ARBA00004651"/>
    </source>
</evidence>
<keyword evidence="3 7" id="KW-0812">Transmembrane</keyword>
<comment type="caution">
    <text evidence="9">The sequence shown here is derived from an EMBL/GenBank/DDBJ whole genome shotgun (WGS) entry which is preliminary data.</text>
</comment>
<evidence type="ECO:0000313" key="9">
    <source>
        <dbReference type="EMBL" id="KAA1424960.1"/>
    </source>
</evidence>
<dbReference type="Pfam" id="PF02687">
    <property type="entry name" value="FtsX"/>
    <property type="match status" value="1"/>
</dbReference>
<dbReference type="RefSeq" id="WP_149768132.1">
    <property type="nucleotide sequence ID" value="NZ_VDFQ02000001.1"/>
</dbReference>
<dbReference type="GO" id="GO:0005886">
    <property type="term" value="C:plasma membrane"/>
    <property type="evidence" value="ECO:0007669"/>
    <property type="project" value="UniProtKB-SubCell"/>
</dbReference>
<evidence type="ECO:0000256" key="6">
    <source>
        <dbReference type="ARBA" id="ARBA00038076"/>
    </source>
</evidence>
<dbReference type="GO" id="GO:0022857">
    <property type="term" value="F:transmembrane transporter activity"/>
    <property type="evidence" value="ECO:0007669"/>
    <property type="project" value="TreeGrafter"/>
</dbReference>
<dbReference type="EMBL" id="VDFQ02000001">
    <property type="protein sequence ID" value="KAA1424960.1"/>
    <property type="molecule type" value="Genomic_DNA"/>
</dbReference>